<dbReference type="InterPro" id="IPR049244">
    <property type="entry name" value="DUF6879"/>
</dbReference>
<evidence type="ECO:0000313" key="3">
    <source>
        <dbReference type="Proteomes" id="UP001432209"/>
    </source>
</evidence>
<dbReference type="RefSeq" id="WP_329078350.1">
    <property type="nucleotide sequence ID" value="NZ_CP109421.1"/>
</dbReference>
<accession>A0ABZ2A7Q2</accession>
<protein>
    <recommendedName>
        <fullName evidence="1">DUF6879 domain-containing protein</fullName>
    </recommendedName>
</protein>
<gene>
    <name evidence="2" type="ORF">OG442_25820</name>
</gene>
<dbReference type="Pfam" id="PF21806">
    <property type="entry name" value="DUF6879"/>
    <property type="match status" value="1"/>
</dbReference>
<evidence type="ECO:0000313" key="2">
    <source>
        <dbReference type="EMBL" id="WUX54697.1"/>
    </source>
</evidence>
<dbReference type="EMBL" id="CP109495">
    <property type="protein sequence ID" value="WUX54697.1"/>
    <property type="molecule type" value="Genomic_DNA"/>
</dbReference>
<organism evidence="2 3">
    <name type="scientific">Streptomyces niveus</name>
    <name type="common">Streptomyces spheroides</name>
    <dbReference type="NCBI Taxonomy" id="193462"/>
    <lineage>
        <taxon>Bacteria</taxon>
        <taxon>Bacillati</taxon>
        <taxon>Actinomycetota</taxon>
        <taxon>Actinomycetes</taxon>
        <taxon>Kitasatosporales</taxon>
        <taxon>Streptomycetaceae</taxon>
        <taxon>Streptomyces</taxon>
    </lineage>
</organism>
<keyword evidence="3" id="KW-1185">Reference proteome</keyword>
<feature type="domain" description="DUF6879" evidence="1">
    <location>
        <begin position="25"/>
        <end position="193"/>
    </location>
</feature>
<dbReference type="Proteomes" id="UP001432209">
    <property type="component" value="Chromosome"/>
</dbReference>
<reference evidence="2" key="1">
    <citation type="submission" date="2022-10" db="EMBL/GenBank/DDBJ databases">
        <title>The complete genomes of actinobacterial strains from the NBC collection.</title>
        <authorList>
            <person name="Joergensen T.S."/>
            <person name="Alvarez Arevalo M."/>
            <person name="Sterndorff E.B."/>
            <person name="Faurdal D."/>
            <person name="Vuksanovic O."/>
            <person name="Mourched A.-S."/>
            <person name="Charusanti P."/>
            <person name="Shaw S."/>
            <person name="Blin K."/>
            <person name="Weber T."/>
        </authorList>
    </citation>
    <scope>NUCLEOTIDE SEQUENCE</scope>
    <source>
        <strain evidence="2">NBC_01432</strain>
    </source>
</reference>
<proteinExistence type="predicted"/>
<sequence>MRNLLTEASGDRLELAAYLEDFDEHFWKAGSSDEASFWKFERQQSFKEPGVESWEAFVRGDWDTALALIAEQRSHYERYFQKIADHGFGLHRVRVVEEPVTPYLQWELHLLRLKEQCGEDTRIAKESDLSSIETGARLPEIAIIGSSVLYEIIYDDDGTLAGGIRYTDEELISECRRIVRGIHGSGEQLESFFKRRVISLPPPAVEGA</sequence>
<evidence type="ECO:0000259" key="1">
    <source>
        <dbReference type="Pfam" id="PF21806"/>
    </source>
</evidence>
<name>A0ABZ2A7Q2_STRNV</name>